<protein>
    <recommendedName>
        <fullName evidence="5">Deazaflavin-dependent oxidoreductase (Nitroreductase family)</fullName>
    </recommendedName>
</protein>
<accession>A0A402CMI7</accession>
<reference evidence="3 4" key="1">
    <citation type="submission" date="2018-11" db="EMBL/GenBank/DDBJ databases">
        <title>Microbial catabolism of amino acid.</title>
        <authorList>
            <person name="Hibi M."/>
            <person name="Ogawa J."/>
        </authorList>
    </citation>
    <scope>NUCLEOTIDE SEQUENCE [LARGE SCALE GENOMIC DNA]</scope>
    <source>
        <strain evidence="3 4">C31-06</strain>
    </source>
</reference>
<dbReference type="PANTHER" id="PTHR39428">
    <property type="entry name" value="F420H(2)-DEPENDENT QUINONE REDUCTASE RV1261C"/>
    <property type="match status" value="1"/>
</dbReference>
<proteinExistence type="inferred from homology"/>
<sequence length="142" mass="15865">MKITGKSLMTYSFTAMNSLDNLDVLIIHTIGRKTGEPRSTAIPYFRVDDGLYVIASAGGQDANPAWIHNLRATQGVSELTINRIRRPSVGTELPANSEERARVWDRILSIAPVFSDYQSKTTRILPVIRFEDVHPQQGRGKL</sequence>
<dbReference type="Gene3D" id="2.30.110.10">
    <property type="entry name" value="Electron Transport, Fmn-binding Protein, Chain A"/>
    <property type="match status" value="1"/>
</dbReference>
<dbReference type="AlphaFoldDB" id="A0A402CMI7"/>
<dbReference type="GO" id="GO:0070967">
    <property type="term" value="F:coenzyme F420 binding"/>
    <property type="evidence" value="ECO:0007669"/>
    <property type="project" value="TreeGrafter"/>
</dbReference>
<gene>
    <name evidence="3" type="ORF">Rhow_000548</name>
</gene>
<comment type="caution">
    <text evidence="3">The sequence shown here is derived from an EMBL/GenBank/DDBJ whole genome shotgun (WGS) entry which is preliminary data.</text>
</comment>
<dbReference type="Pfam" id="PF04075">
    <property type="entry name" value="F420H2_quin_red"/>
    <property type="match status" value="1"/>
</dbReference>
<dbReference type="PANTHER" id="PTHR39428:SF3">
    <property type="entry name" value="DEAZAFLAVIN-DEPENDENT NITROREDUCTASE"/>
    <property type="match status" value="1"/>
</dbReference>
<comment type="similarity">
    <text evidence="1">Belongs to the F420H(2)-dependent quinone reductase family.</text>
</comment>
<evidence type="ECO:0000256" key="2">
    <source>
        <dbReference type="ARBA" id="ARBA00049106"/>
    </source>
</evidence>
<evidence type="ECO:0000256" key="1">
    <source>
        <dbReference type="ARBA" id="ARBA00008710"/>
    </source>
</evidence>
<evidence type="ECO:0008006" key="5">
    <source>
        <dbReference type="Google" id="ProtNLM"/>
    </source>
</evidence>
<dbReference type="SUPFAM" id="SSF50475">
    <property type="entry name" value="FMN-binding split barrel"/>
    <property type="match status" value="1"/>
</dbReference>
<evidence type="ECO:0000313" key="3">
    <source>
        <dbReference type="EMBL" id="GCE44922.1"/>
    </source>
</evidence>
<dbReference type="GO" id="GO:0016491">
    <property type="term" value="F:oxidoreductase activity"/>
    <property type="evidence" value="ECO:0007669"/>
    <property type="project" value="InterPro"/>
</dbReference>
<comment type="catalytic activity">
    <reaction evidence="2">
        <text>oxidized coenzyme F420-(gamma-L-Glu)(n) + a quinol + H(+) = reduced coenzyme F420-(gamma-L-Glu)(n) + a quinone</text>
        <dbReference type="Rhea" id="RHEA:39663"/>
        <dbReference type="Rhea" id="RHEA-COMP:12939"/>
        <dbReference type="Rhea" id="RHEA-COMP:14378"/>
        <dbReference type="ChEBI" id="CHEBI:15378"/>
        <dbReference type="ChEBI" id="CHEBI:24646"/>
        <dbReference type="ChEBI" id="CHEBI:132124"/>
        <dbReference type="ChEBI" id="CHEBI:133980"/>
        <dbReference type="ChEBI" id="CHEBI:139511"/>
    </reaction>
</comment>
<organism evidence="3 4">
    <name type="scientific">Rhodococcus wratislaviensis</name>
    <name type="common">Tsukamurella wratislaviensis</name>
    <dbReference type="NCBI Taxonomy" id="44752"/>
    <lineage>
        <taxon>Bacteria</taxon>
        <taxon>Bacillati</taxon>
        <taxon>Actinomycetota</taxon>
        <taxon>Actinomycetes</taxon>
        <taxon>Mycobacteriales</taxon>
        <taxon>Nocardiaceae</taxon>
        <taxon>Rhodococcus</taxon>
    </lineage>
</organism>
<evidence type="ECO:0000313" key="4">
    <source>
        <dbReference type="Proteomes" id="UP000287519"/>
    </source>
</evidence>
<dbReference type="InterPro" id="IPR012349">
    <property type="entry name" value="Split_barrel_FMN-bd"/>
</dbReference>
<dbReference type="EMBL" id="BHYM01000119">
    <property type="protein sequence ID" value="GCE44922.1"/>
    <property type="molecule type" value="Genomic_DNA"/>
</dbReference>
<name>A0A402CMI7_RHOWR</name>
<dbReference type="Proteomes" id="UP000287519">
    <property type="component" value="Unassembled WGS sequence"/>
</dbReference>
<dbReference type="NCBIfam" id="TIGR00026">
    <property type="entry name" value="hi_GC_TIGR00026"/>
    <property type="match status" value="1"/>
</dbReference>
<keyword evidence="4" id="KW-1185">Reference proteome</keyword>
<dbReference type="GO" id="GO:0005886">
    <property type="term" value="C:plasma membrane"/>
    <property type="evidence" value="ECO:0007669"/>
    <property type="project" value="TreeGrafter"/>
</dbReference>
<dbReference type="InterPro" id="IPR004378">
    <property type="entry name" value="F420H2_quin_Rdtase"/>
</dbReference>